<evidence type="ECO:0000256" key="8">
    <source>
        <dbReference type="SAM" id="MobiDB-lite"/>
    </source>
</evidence>
<feature type="compositionally biased region" description="Basic and acidic residues" evidence="8">
    <location>
        <begin position="32"/>
        <end position="67"/>
    </location>
</feature>
<evidence type="ECO:0000256" key="4">
    <source>
        <dbReference type="ARBA" id="ARBA00022833"/>
    </source>
</evidence>
<comment type="caution">
    <text evidence="10">The sequence shown here is derived from an EMBL/GenBank/DDBJ whole genome shotgun (WGS) entry which is preliminary data.</text>
</comment>
<evidence type="ECO:0000256" key="5">
    <source>
        <dbReference type="ARBA" id="ARBA00022884"/>
    </source>
</evidence>
<name>A0ABP0NWT4_9DINO</name>
<feature type="region of interest" description="Disordered" evidence="8">
    <location>
        <begin position="1"/>
        <end position="109"/>
    </location>
</feature>
<keyword evidence="3 7" id="KW-0863">Zinc-finger</keyword>
<dbReference type="PROSITE" id="PS50199">
    <property type="entry name" value="ZF_RANBP2_2"/>
    <property type="match status" value="1"/>
</dbReference>
<reference evidence="10 11" key="1">
    <citation type="submission" date="2024-02" db="EMBL/GenBank/DDBJ databases">
        <authorList>
            <person name="Chen Y."/>
            <person name="Shah S."/>
            <person name="Dougan E. K."/>
            <person name="Thang M."/>
            <person name="Chan C."/>
        </authorList>
    </citation>
    <scope>NUCLEOTIDE SEQUENCE [LARGE SCALE GENOMIC DNA]</scope>
</reference>
<keyword evidence="6" id="KW-0539">Nucleus</keyword>
<dbReference type="Proteomes" id="UP001642484">
    <property type="component" value="Unassembled WGS sequence"/>
</dbReference>
<feature type="domain" description="RanBP2-type" evidence="9">
    <location>
        <begin position="64"/>
        <end position="93"/>
    </location>
</feature>
<protein>
    <recommendedName>
        <fullName evidence="9">RanBP2-type domain-containing protein</fullName>
    </recommendedName>
</protein>
<keyword evidence="5" id="KW-0694">RNA-binding</keyword>
<dbReference type="PROSITE" id="PS01358">
    <property type="entry name" value="ZF_RANBP2_1"/>
    <property type="match status" value="1"/>
</dbReference>
<feature type="compositionally biased region" description="Basic and acidic residues" evidence="8">
    <location>
        <begin position="91"/>
        <end position="103"/>
    </location>
</feature>
<dbReference type="SMART" id="SM00547">
    <property type="entry name" value="ZnF_RBZ"/>
    <property type="match status" value="1"/>
</dbReference>
<comment type="subcellular location">
    <subcellularLocation>
        <location evidence="1">Nucleus</location>
    </subcellularLocation>
</comment>
<dbReference type="InterPro" id="IPR034870">
    <property type="entry name" value="TET_fam"/>
</dbReference>
<evidence type="ECO:0000256" key="7">
    <source>
        <dbReference type="PROSITE-ProRule" id="PRU00322"/>
    </source>
</evidence>
<evidence type="ECO:0000256" key="1">
    <source>
        <dbReference type="ARBA" id="ARBA00004123"/>
    </source>
</evidence>
<keyword evidence="2" id="KW-0479">Metal-binding</keyword>
<evidence type="ECO:0000256" key="3">
    <source>
        <dbReference type="ARBA" id="ARBA00022771"/>
    </source>
</evidence>
<evidence type="ECO:0000313" key="10">
    <source>
        <dbReference type="EMBL" id="CAK9067264.1"/>
    </source>
</evidence>
<gene>
    <name evidence="10" type="ORF">CCMP2556_LOCUS33046</name>
</gene>
<dbReference type="SUPFAM" id="SSF90209">
    <property type="entry name" value="Ran binding protein zinc finger-like"/>
    <property type="match status" value="1"/>
</dbReference>
<sequence>MGDSGQNGKKKARDSSSESGTPDWLKKRREKQSRGELKEDRGMMGGEKGEKGDKGGKGGGKEPRPGDWKCPSCGSNNFARRTECFKCGTKKPAEGKGRRDSRSRSRGRR</sequence>
<dbReference type="PANTHER" id="PTHR23238">
    <property type="entry name" value="RNA BINDING PROTEIN"/>
    <property type="match status" value="1"/>
</dbReference>
<proteinExistence type="predicted"/>
<evidence type="ECO:0000256" key="2">
    <source>
        <dbReference type="ARBA" id="ARBA00022723"/>
    </source>
</evidence>
<keyword evidence="11" id="KW-1185">Reference proteome</keyword>
<evidence type="ECO:0000259" key="9">
    <source>
        <dbReference type="PROSITE" id="PS50199"/>
    </source>
</evidence>
<evidence type="ECO:0000256" key="6">
    <source>
        <dbReference type="ARBA" id="ARBA00023242"/>
    </source>
</evidence>
<dbReference type="InterPro" id="IPR036443">
    <property type="entry name" value="Znf_RanBP2_sf"/>
</dbReference>
<dbReference type="Pfam" id="PF00641">
    <property type="entry name" value="Zn_ribbon_RanBP"/>
    <property type="match status" value="1"/>
</dbReference>
<keyword evidence="4" id="KW-0862">Zinc</keyword>
<dbReference type="InterPro" id="IPR001876">
    <property type="entry name" value="Znf_RanBP2"/>
</dbReference>
<accession>A0ABP0NWT4</accession>
<evidence type="ECO:0000313" key="11">
    <source>
        <dbReference type="Proteomes" id="UP001642484"/>
    </source>
</evidence>
<organism evidence="10 11">
    <name type="scientific">Durusdinium trenchii</name>
    <dbReference type="NCBI Taxonomy" id="1381693"/>
    <lineage>
        <taxon>Eukaryota</taxon>
        <taxon>Sar</taxon>
        <taxon>Alveolata</taxon>
        <taxon>Dinophyceae</taxon>
        <taxon>Suessiales</taxon>
        <taxon>Symbiodiniaceae</taxon>
        <taxon>Durusdinium</taxon>
    </lineage>
</organism>
<dbReference type="Gene3D" id="4.10.1060.10">
    <property type="entry name" value="Zinc finger, RanBP2-type"/>
    <property type="match status" value="1"/>
</dbReference>
<dbReference type="EMBL" id="CAXAMN010022195">
    <property type="protein sequence ID" value="CAK9067264.1"/>
    <property type="molecule type" value="Genomic_DNA"/>
</dbReference>